<evidence type="ECO:0000256" key="2">
    <source>
        <dbReference type="ARBA" id="ARBA00023015"/>
    </source>
</evidence>
<dbReference type="Gene3D" id="1.10.10.60">
    <property type="entry name" value="Homeodomain-like"/>
    <property type="match status" value="1"/>
</dbReference>
<evidence type="ECO:0000256" key="3">
    <source>
        <dbReference type="ARBA" id="ARBA00023125"/>
    </source>
</evidence>
<sequence>MQSRDPLSLIVHAAQLYHEQGLTQPEIAETLGVSQSRVSRWLKDAVERGIVRTVVFPPQGVFPEIEGRVRDRYGLRHVVVADARGDEQAILPALGSAASIYLESTLASGARVGISSYSAFVKAAVESMMPLRKRRLDKIVQVMGGVGRPDVQILATQTADRFARLTGADPVFLPAPGVVSQAATREALFKDDLVHVVAREWNALTDVLVGIGSLTPSPLIESSGNAVPEADIARLRSLGAVGDVAMRFFAADGSRIISELDERVIGISADQLRAVPRRIGIAGGARKLEAVRAAVSGGWIDVLITDAETGEALAR</sequence>
<comment type="caution">
    <text evidence="6">The sequence shown here is derived from an EMBL/GenBank/DDBJ whole genome shotgun (WGS) entry which is preliminary data.</text>
</comment>
<dbReference type="SUPFAM" id="SSF100950">
    <property type="entry name" value="NagB/RpiA/CoA transferase-like"/>
    <property type="match status" value="1"/>
</dbReference>
<dbReference type="Pfam" id="PF04198">
    <property type="entry name" value="Sugar-bind"/>
    <property type="match status" value="1"/>
</dbReference>
<dbReference type="Gene3D" id="3.40.50.1360">
    <property type="match status" value="1"/>
</dbReference>
<evidence type="ECO:0000259" key="5">
    <source>
        <dbReference type="PROSITE" id="PS50943"/>
    </source>
</evidence>
<dbReference type="SUPFAM" id="SSF46689">
    <property type="entry name" value="Homeodomain-like"/>
    <property type="match status" value="1"/>
</dbReference>
<dbReference type="InterPro" id="IPR051054">
    <property type="entry name" value="SorC_transcr_regulators"/>
</dbReference>
<gene>
    <name evidence="6" type="ORF">GCM10009851_40160</name>
</gene>
<organism evidence="6 7">
    <name type="scientific">Herbiconiux moechotypicola</name>
    <dbReference type="NCBI Taxonomy" id="637393"/>
    <lineage>
        <taxon>Bacteria</taxon>
        <taxon>Bacillati</taxon>
        <taxon>Actinomycetota</taxon>
        <taxon>Actinomycetes</taxon>
        <taxon>Micrococcales</taxon>
        <taxon>Microbacteriaceae</taxon>
        <taxon>Herbiconiux</taxon>
    </lineage>
</organism>
<name>A0ABN3E8F0_9MICO</name>
<dbReference type="InterPro" id="IPR007324">
    <property type="entry name" value="Sugar-bd_dom_put"/>
</dbReference>
<dbReference type="Pfam" id="PF13384">
    <property type="entry name" value="HTH_23"/>
    <property type="match status" value="1"/>
</dbReference>
<comment type="similarity">
    <text evidence="1">Belongs to the SorC transcriptional regulatory family.</text>
</comment>
<dbReference type="PANTHER" id="PTHR34294">
    <property type="entry name" value="TRANSCRIPTIONAL REGULATOR-RELATED"/>
    <property type="match status" value="1"/>
</dbReference>
<dbReference type="RefSeq" id="WP_259481757.1">
    <property type="nucleotide sequence ID" value="NZ_BAAAQY010000021.1"/>
</dbReference>
<evidence type="ECO:0000313" key="6">
    <source>
        <dbReference type="EMBL" id="GAA2250605.1"/>
    </source>
</evidence>
<keyword evidence="4" id="KW-0804">Transcription</keyword>
<evidence type="ECO:0000256" key="4">
    <source>
        <dbReference type="ARBA" id="ARBA00023163"/>
    </source>
</evidence>
<evidence type="ECO:0000256" key="1">
    <source>
        <dbReference type="ARBA" id="ARBA00010466"/>
    </source>
</evidence>
<accession>A0ABN3E8F0</accession>
<feature type="domain" description="HTH cro/C1-type" evidence="5">
    <location>
        <begin position="19"/>
        <end position="44"/>
    </location>
</feature>
<proteinExistence type="inferred from homology"/>
<evidence type="ECO:0000313" key="7">
    <source>
        <dbReference type="Proteomes" id="UP001500929"/>
    </source>
</evidence>
<reference evidence="6 7" key="1">
    <citation type="journal article" date="2019" name="Int. J. Syst. Evol. Microbiol.">
        <title>The Global Catalogue of Microorganisms (GCM) 10K type strain sequencing project: providing services to taxonomists for standard genome sequencing and annotation.</title>
        <authorList>
            <consortium name="The Broad Institute Genomics Platform"/>
            <consortium name="The Broad Institute Genome Sequencing Center for Infectious Disease"/>
            <person name="Wu L."/>
            <person name="Ma J."/>
        </authorList>
    </citation>
    <scope>NUCLEOTIDE SEQUENCE [LARGE SCALE GENOMIC DNA]</scope>
    <source>
        <strain evidence="6 7">JCM 16117</strain>
    </source>
</reference>
<dbReference type="InterPro" id="IPR001387">
    <property type="entry name" value="Cro/C1-type_HTH"/>
</dbReference>
<dbReference type="PROSITE" id="PS50943">
    <property type="entry name" value="HTH_CROC1"/>
    <property type="match status" value="1"/>
</dbReference>
<dbReference type="Proteomes" id="UP001500929">
    <property type="component" value="Unassembled WGS sequence"/>
</dbReference>
<keyword evidence="7" id="KW-1185">Reference proteome</keyword>
<dbReference type="EMBL" id="BAAAQY010000021">
    <property type="protein sequence ID" value="GAA2250605.1"/>
    <property type="molecule type" value="Genomic_DNA"/>
</dbReference>
<dbReference type="InterPro" id="IPR009057">
    <property type="entry name" value="Homeodomain-like_sf"/>
</dbReference>
<keyword evidence="2" id="KW-0805">Transcription regulation</keyword>
<protein>
    <submittedName>
        <fullName evidence="6">Sugar-binding transcriptional regulator</fullName>
    </submittedName>
</protein>
<dbReference type="InterPro" id="IPR037171">
    <property type="entry name" value="NagB/RpiA_transferase-like"/>
</dbReference>
<dbReference type="PANTHER" id="PTHR34294:SF1">
    <property type="entry name" value="TRANSCRIPTIONAL REGULATOR LSRR"/>
    <property type="match status" value="1"/>
</dbReference>
<keyword evidence="3" id="KW-0238">DNA-binding</keyword>